<name>A0A8T0IHN3_CERPU</name>
<dbReference type="InterPro" id="IPR044063">
    <property type="entry name" value="ZF_RING_GID"/>
</dbReference>
<keyword evidence="5" id="KW-0862">Zinc</keyword>
<comment type="subcellular location">
    <subcellularLocation>
        <location evidence="1">Cytoplasm</location>
    </subcellularLocation>
</comment>
<dbReference type="Proteomes" id="UP000822688">
    <property type="component" value="Chromosome 3"/>
</dbReference>
<evidence type="ECO:0000256" key="1">
    <source>
        <dbReference type="ARBA" id="ARBA00004496"/>
    </source>
</evidence>
<keyword evidence="2" id="KW-0963">Cytoplasm</keyword>
<feature type="domain" description="RING-Gid-type" evidence="9">
    <location>
        <begin position="330"/>
        <end position="407"/>
    </location>
</feature>
<feature type="compositionally biased region" description="Polar residues" evidence="7">
    <location>
        <begin position="1"/>
        <end position="15"/>
    </location>
</feature>
<dbReference type="GO" id="GO:0008270">
    <property type="term" value="F:zinc ion binding"/>
    <property type="evidence" value="ECO:0007669"/>
    <property type="project" value="UniProtKB-KW"/>
</dbReference>
<reference evidence="10" key="1">
    <citation type="submission" date="2020-06" db="EMBL/GenBank/DDBJ databases">
        <title>WGS assembly of Ceratodon purpureus strain R40.</title>
        <authorList>
            <person name="Carey S.B."/>
            <person name="Jenkins J."/>
            <person name="Shu S."/>
            <person name="Lovell J.T."/>
            <person name="Sreedasyam A."/>
            <person name="Maumus F."/>
            <person name="Tiley G.P."/>
            <person name="Fernandez-Pozo N."/>
            <person name="Barry K."/>
            <person name="Chen C."/>
            <person name="Wang M."/>
            <person name="Lipzen A."/>
            <person name="Daum C."/>
            <person name="Saski C.A."/>
            <person name="Payton A.C."/>
            <person name="Mcbreen J.C."/>
            <person name="Conrad R.E."/>
            <person name="Kollar L.M."/>
            <person name="Olsson S."/>
            <person name="Huttunen S."/>
            <person name="Landis J.B."/>
            <person name="Wickett N.J."/>
            <person name="Johnson M.G."/>
            <person name="Rensing S.A."/>
            <person name="Grimwood J."/>
            <person name="Schmutz J."/>
            <person name="Mcdaniel S.F."/>
        </authorList>
    </citation>
    <scope>NUCLEOTIDE SEQUENCE</scope>
    <source>
        <strain evidence="10">R40</strain>
    </source>
</reference>
<evidence type="ECO:0000256" key="6">
    <source>
        <dbReference type="PROSITE-ProRule" id="PRU01215"/>
    </source>
</evidence>
<dbReference type="AlphaFoldDB" id="A0A8T0IHN3"/>
<dbReference type="InterPro" id="IPR024964">
    <property type="entry name" value="CTLH/CRA"/>
</dbReference>
<dbReference type="PANTHER" id="PTHR12170:SF2">
    <property type="entry name" value="E3 UBIQUITIN-PROTEIN TRANSFERASE MAEA"/>
    <property type="match status" value="1"/>
</dbReference>
<proteinExistence type="predicted"/>
<dbReference type="InterPro" id="IPR045098">
    <property type="entry name" value="Fyv10_fam"/>
</dbReference>
<dbReference type="GO" id="GO:0005634">
    <property type="term" value="C:nucleus"/>
    <property type="evidence" value="ECO:0007669"/>
    <property type="project" value="TreeGrafter"/>
</dbReference>
<feature type="region of interest" description="Disordered" evidence="7">
    <location>
        <begin position="1"/>
        <end position="24"/>
    </location>
</feature>
<keyword evidence="3" id="KW-0479">Metal-binding</keyword>
<dbReference type="InterPro" id="IPR006595">
    <property type="entry name" value="CTLH_C"/>
</dbReference>
<evidence type="ECO:0000259" key="9">
    <source>
        <dbReference type="PROSITE" id="PS51867"/>
    </source>
</evidence>
<dbReference type="PROSITE" id="PS50896">
    <property type="entry name" value="LISH"/>
    <property type="match status" value="1"/>
</dbReference>
<protein>
    <recommendedName>
        <fullName evidence="12">Macrophage erythroblast attacher</fullName>
    </recommendedName>
</protein>
<evidence type="ECO:0000259" key="8">
    <source>
        <dbReference type="PROSITE" id="PS50897"/>
    </source>
</evidence>
<dbReference type="CDD" id="cd16659">
    <property type="entry name" value="RING-Ubox_Emp"/>
    <property type="match status" value="1"/>
</dbReference>
<sequence length="441" mass="50235">MSTLMQIEGVSQSDDTPTRAPAMPSLVPARASDRITESLKLEHQLVKIPYEHLKKAMRVSTRLVEKEVSAVVAGVADVIDKDMSKEEAVQHLTSLVTRLQGLKRKLDESKQGEQYQVQRCRARLDHLGMLQGLNYSKDNEARWNHTRVQRILVDYMLRSSYFTTASELAESTQIQELVDSDIYLDARRVMEALQNRNCSEALSWCSENKSKLKKAKSKFEFKLRLQEFIELVRAERMMDAITYARKYLSVWSSTNMKELQQAMATLAFKSTTECAGYKILFDVEQWANLARQFKQDFYKLYGMTLQPLLNIHLQAGLSALKTPFCYQEQCTKDDPLSQEIIRKLAEPLPFAKHIHSKLVCYISKEPMNEDNPPLVLPNGYVYSTKICSEVVELVEAKQGSEARGTNVQHHGLVLFISLIKLMQVTQIPPSPNYIGSPSGAF</sequence>
<dbReference type="PROSITE" id="PS51867">
    <property type="entry name" value="ZF_RING_GID"/>
    <property type="match status" value="1"/>
</dbReference>
<evidence type="ECO:0000313" key="10">
    <source>
        <dbReference type="EMBL" id="KAG0583260.1"/>
    </source>
</evidence>
<dbReference type="InterPro" id="IPR013144">
    <property type="entry name" value="CRA_dom"/>
</dbReference>
<evidence type="ECO:0000256" key="3">
    <source>
        <dbReference type="ARBA" id="ARBA00022723"/>
    </source>
</evidence>
<evidence type="ECO:0008006" key="12">
    <source>
        <dbReference type="Google" id="ProtNLM"/>
    </source>
</evidence>
<dbReference type="EMBL" id="CM026423">
    <property type="protein sequence ID" value="KAG0583260.1"/>
    <property type="molecule type" value="Genomic_DNA"/>
</dbReference>
<dbReference type="GO" id="GO:0043161">
    <property type="term" value="P:proteasome-mediated ubiquitin-dependent protein catabolic process"/>
    <property type="evidence" value="ECO:0007669"/>
    <property type="project" value="InterPro"/>
</dbReference>
<dbReference type="PANTHER" id="PTHR12170">
    <property type="entry name" value="MACROPHAGE ERYTHROBLAST ATTACHER-RELATED"/>
    <property type="match status" value="1"/>
</dbReference>
<keyword evidence="4 6" id="KW-0863">Zinc-finger</keyword>
<evidence type="ECO:0000256" key="2">
    <source>
        <dbReference type="ARBA" id="ARBA00022490"/>
    </source>
</evidence>
<dbReference type="GO" id="GO:0061630">
    <property type="term" value="F:ubiquitin protein ligase activity"/>
    <property type="evidence" value="ECO:0007669"/>
    <property type="project" value="InterPro"/>
</dbReference>
<evidence type="ECO:0000256" key="7">
    <source>
        <dbReference type="SAM" id="MobiDB-lite"/>
    </source>
</evidence>
<comment type="caution">
    <text evidence="10">The sequence shown here is derived from an EMBL/GenBank/DDBJ whole genome shotgun (WGS) entry which is preliminary data.</text>
</comment>
<accession>A0A8T0IHN3</accession>
<evidence type="ECO:0000256" key="4">
    <source>
        <dbReference type="ARBA" id="ARBA00022771"/>
    </source>
</evidence>
<dbReference type="Pfam" id="PF10607">
    <property type="entry name" value="CTLH"/>
    <property type="match status" value="1"/>
</dbReference>
<dbReference type="SMART" id="SM00757">
    <property type="entry name" value="CRA"/>
    <property type="match status" value="1"/>
</dbReference>
<dbReference type="SMART" id="SM00668">
    <property type="entry name" value="CTLH"/>
    <property type="match status" value="1"/>
</dbReference>
<keyword evidence="11" id="KW-1185">Reference proteome</keyword>
<dbReference type="InterPro" id="IPR006594">
    <property type="entry name" value="LisH"/>
</dbReference>
<dbReference type="PROSITE" id="PS50897">
    <property type="entry name" value="CTLH"/>
    <property type="match status" value="1"/>
</dbReference>
<dbReference type="GO" id="GO:0034657">
    <property type="term" value="C:GID complex"/>
    <property type="evidence" value="ECO:0007669"/>
    <property type="project" value="TreeGrafter"/>
</dbReference>
<evidence type="ECO:0000256" key="5">
    <source>
        <dbReference type="ARBA" id="ARBA00022833"/>
    </source>
</evidence>
<evidence type="ECO:0000313" key="11">
    <source>
        <dbReference type="Proteomes" id="UP000822688"/>
    </source>
</evidence>
<gene>
    <name evidence="10" type="ORF">KC19_3G121800</name>
</gene>
<dbReference type="GO" id="GO:0005737">
    <property type="term" value="C:cytoplasm"/>
    <property type="evidence" value="ECO:0007669"/>
    <property type="project" value="UniProtKB-SubCell"/>
</dbReference>
<feature type="domain" description="CTLH" evidence="8">
    <location>
        <begin position="182"/>
        <end position="239"/>
    </location>
</feature>
<feature type="zinc finger region" description="RING-Gid-type" evidence="6">
    <location>
        <begin position="330"/>
        <end position="407"/>
    </location>
</feature>
<organism evidence="10 11">
    <name type="scientific">Ceratodon purpureus</name>
    <name type="common">Fire moss</name>
    <name type="synonym">Dicranum purpureum</name>
    <dbReference type="NCBI Taxonomy" id="3225"/>
    <lineage>
        <taxon>Eukaryota</taxon>
        <taxon>Viridiplantae</taxon>
        <taxon>Streptophyta</taxon>
        <taxon>Embryophyta</taxon>
        <taxon>Bryophyta</taxon>
        <taxon>Bryophytina</taxon>
        <taxon>Bryopsida</taxon>
        <taxon>Dicranidae</taxon>
        <taxon>Pseudoditrichales</taxon>
        <taxon>Ditrichaceae</taxon>
        <taxon>Ceratodon</taxon>
    </lineage>
</organism>